<sequence length="405" mass="45626">MDGISSLALSAFETVQTFKDPASGYRYDAVEVTVFPEDAKVESGATMDRPSEVTQHQLPESRLLPWFQDAHYTTASPTPEATFRAIRMDRNLDVSLNISKACFVQLFDAMRADPAVKYMICHDYDGFHEFSDKGYLTTRFIGTPIYAILWTYLILQWSDRETSDFELGVVRHVETRTGFGPQPSGMRGLSAAGMEGKFNINVLTSWSQAVNEVSGNIGNKIRHQKISGTVLGMITEASKLRHNEGVPDGMVEKHRHSLEELARAVPSLERHLNTYLDYLAYLKDRAERLSAVLFALLTHEDAGASINIATASKRDSSSMKTVAVMTMAFLPATFFAALFAVPSLRWDQARVMQDNFWVYWAFTLPATAIVFLVWYLITQQNWILGFIRKMVKEIPWLPEGSAPRK</sequence>
<dbReference type="Proteomes" id="UP000182658">
    <property type="component" value="Unassembled WGS sequence"/>
</dbReference>
<organism evidence="2 3">
    <name type="scientific">Coniochaeta ligniaria NRRL 30616</name>
    <dbReference type="NCBI Taxonomy" id="1408157"/>
    <lineage>
        <taxon>Eukaryota</taxon>
        <taxon>Fungi</taxon>
        <taxon>Dikarya</taxon>
        <taxon>Ascomycota</taxon>
        <taxon>Pezizomycotina</taxon>
        <taxon>Sordariomycetes</taxon>
        <taxon>Sordariomycetidae</taxon>
        <taxon>Coniochaetales</taxon>
        <taxon>Coniochaetaceae</taxon>
        <taxon>Coniochaeta</taxon>
    </lineage>
</organism>
<dbReference type="InParanoid" id="A0A1J7IXJ2"/>
<reference evidence="2 3" key="1">
    <citation type="submission" date="2016-10" db="EMBL/GenBank/DDBJ databases">
        <title>Draft genome sequence of Coniochaeta ligniaria NRRL30616, a lignocellulolytic fungus for bioabatement of inhibitors in plant biomass hydrolysates.</title>
        <authorList>
            <consortium name="DOE Joint Genome Institute"/>
            <person name="Jimenez D.J."/>
            <person name="Hector R.E."/>
            <person name="Riley R."/>
            <person name="Sun H."/>
            <person name="Grigoriev I.V."/>
            <person name="Van Elsas J.D."/>
            <person name="Nichols N.N."/>
        </authorList>
    </citation>
    <scope>NUCLEOTIDE SEQUENCE [LARGE SCALE GENOMIC DNA]</scope>
    <source>
        <strain evidence="2 3">NRRL 30616</strain>
    </source>
</reference>
<dbReference type="OrthoDB" id="3561681at2759"/>
<feature type="transmembrane region" description="Helical" evidence="1">
    <location>
        <begin position="356"/>
        <end position="377"/>
    </location>
</feature>
<evidence type="ECO:0000256" key="1">
    <source>
        <dbReference type="SAM" id="Phobius"/>
    </source>
</evidence>
<evidence type="ECO:0000313" key="3">
    <source>
        <dbReference type="Proteomes" id="UP000182658"/>
    </source>
</evidence>
<dbReference type="Gene3D" id="1.20.58.340">
    <property type="entry name" value="Magnesium transport protein CorA, transmembrane region"/>
    <property type="match status" value="1"/>
</dbReference>
<keyword evidence="3" id="KW-1185">Reference proteome</keyword>
<keyword evidence="1" id="KW-0812">Transmembrane</keyword>
<dbReference type="EMBL" id="KV875095">
    <property type="protein sequence ID" value="OIW32029.1"/>
    <property type="molecule type" value="Genomic_DNA"/>
</dbReference>
<protein>
    <submittedName>
        <fullName evidence="2">Uncharacterized protein</fullName>
    </submittedName>
</protein>
<keyword evidence="1" id="KW-0472">Membrane</keyword>
<dbReference type="STRING" id="1408157.A0A1J7IXJ2"/>
<name>A0A1J7IXJ2_9PEZI</name>
<proteinExistence type="predicted"/>
<keyword evidence="1" id="KW-1133">Transmembrane helix</keyword>
<evidence type="ECO:0000313" key="2">
    <source>
        <dbReference type="EMBL" id="OIW32029.1"/>
    </source>
</evidence>
<feature type="transmembrane region" description="Helical" evidence="1">
    <location>
        <begin position="322"/>
        <end position="344"/>
    </location>
</feature>
<dbReference type="AlphaFoldDB" id="A0A1J7IXJ2"/>
<accession>A0A1J7IXJ2</accession>
<gene>
    <name evidence="2" type="ORF">CONLIGDRAFT_678461</name>
</gene>